<dbReference type="OrthoDB" id="5765975at2"/>
<name>A0A094JCW5_9GAMM</name>
<dbReference type="STRING" id="435908.IDSA_10005"/>
<proteinExistence type="predicted"/>
<comment type="caution">
    <text evidence="1">The sequence shown here is derived from an EMBL/GenBank/DDBJ whole genome shotgun (WGS) entry which is preliminary data.</text>
</comment>
<evidence type="ECO:0000313" key="1">
    <source>
        <dbReference type="EMBL" id="KFZ30391.1"/>
    </source>
</evidence>
<dbReference type="Proteomes" id="UP000054363">
    <property type="component" value="Unassembled WGS sequence"/>
</dbReference>
<protein>
    <submittedName>
        <fullName evidence="1">Uncharacterized protein</fullName>
    </submittedName>
</protein>
<gene>
    <name evidence="1" type="ORF">IDSA_10005</name>
</gene>
<dbReference type="AlphaFoldDB" id="A0A094JCW5"/>
<reference evidence="1 2" key="1">
    <citation type="submission" date="2014-06" db="EMBL/GenBank/DDBJ databases">
        <title>The draft genome sequence of Idiomarina salinarum ISL-52.</title>
        <authorList>
            <person name="Du J."/>
            <person name="Shao Z."/>
        </authorList>
    </citation>
    <scope>NUCLEOTIDE SEQUENCE [LARGE SCALE GENOMIC DNA]</scope>
    <source>
        <strain evidence="1 2">ISL-52</strain>
    </source>
</reference>
<dbReference type="eggNOG" id="ENOG5032VMI">
    <property type="taxonomic scope" value="Bacteria"/>
</dbReference>
<organism evidence="1 2">
    <name type="scientific">Pseudidiomarina salinarum</name>
    <dbReference type="NCBI Taxonomy" id="435908"/>
    <lineage>
        <taxon>Bacteria</taxon>
        <taxon>Pseudomonadati</taxon>
        <taxon>Pseudomonadota</taxon>
        <taxon>Gammaproteobacteria</taxon>
        <taxon>Alteromonadales</taxon>
        <taxon>Idiomarinaceae</taxon>
        <taxon>Pseudidiomarina</taxon>
    </lineage>
</organism>
<dbReference type="RefSeq" id="WP_034776332.1">
    <property type="nucleotide sequence ID" value="NZ_JPER01000005.1"/>
</dbReference>
<evidence type="ECO:0000313" key="2">
    <source>
        <dbReference type="Proteomes" id="UP000054363"/>
    </source>
</evidence>
<keyword evidence="2" id="KW-1185">Reference proteome</keyword>
<accession>A0A094JCW5</accession>
<sequence>MTKHTEFEQWLQSAADDLRPETVPEWSRESTFRHANVTQPLSWWQRPWLPVSAMAVSACALLLVMGQVQFSQTNDGFTVRFGDGVDPATIETLVEQRLADYQAEQKLQLANYASTLRKDFREDFRAELTTVNQQLVNYVLATSRDERQDDMADLIRYVNSQREDDQVYFANLLQQYSEDYVEPRQYPVYPASQVKE</sequence>
<dbReference type="EMBL" id="JPER01000005">
    <property type="protein sequence ID" value="KFZ30391.1"/>
    <property type="molecule type" value="Genomic_DNA"/>
</dbReference>